<organism evidence="1 2">
    <name type="scientific">Ralstonia solanacearum</name>
    <name type="common">Pseudomonas solanacearum</name>
    <dbReference type="NCBI Taxonomy" id="305"/>
    <lineage>
        <taxon>Bacteria</taxon>
        <taxon>Pseudomonadati</taxon>
        <taxon>Pseudomonadota</taxon>
        <taxon>Betaproteobacteria</taxon>
        <taxon>Burkholderiales</taxon>
        <taxon>Burkholderiaceae</taxon>
        <taxon>Ralstonia</taxon>
        <taxon>Ralstonia solanacearum species complex</taxon>
    </lineage>
</organism>
<dbReference type="RefSeq" id="WP_125026381.1">
    <property type="nucleotide sequence ID" value="NZ_CP034196.1"/>
</dbReference>
<gene>
    <name evidence="1" type="ORF">LBW59_25170</name>
</gene>
<evidence type="ECO:0000313" key="1">
    <source>
        <dbReference type="EMBL" id="MDB0574022.1"/>
    </source>
</evidence>
<reference evidence="1" key="1">
    <citation type="submission" date="2021-09" db="EMBL/GenBank/DDBJ databases">
        <title>Genomic analysis of Ralstonia spp.</title>
        <authorList>
            <person name="Aburjaile F."/>
            <person name="Ariute J.C."/>
            <person name="Pais A.K.L."/>
            <person name="Albuquerque G.M.R."/>
            <person name="Silva A.M.F."/>
            <person name="Brenig B."/>
            <person name="Azevedo V."/>
            <person name="Matiuzzi M."/>
            <person name="Ramos R."/>
            <person name="Goes-Neto A."/>
            <person name="Soares S."/>
            <person name="Iseppon A.M.B."/>
            <person name="Souza E."/>
            <person name="Gama M."/>
        </authorList>
    </citation>
    <scope>NUCLEOTIDE SEQUENCE</scope>
    <source>
        <strain evidence="1">CCRMRs91</strain>
    </source>
</reference>
<sequence length="69" mass="7963">MSLIEQMREGKLNNAEFGKRMIGNGIFSELIRNRFKLACKRFGLNQQRPTLRLDLFLSPETSSQQGSLF</sequence>
<name>A0AAW5ZXC8_RALSL</name>
<comment type="caution">
    <text evidence="1">The sequence shown here is derived from an EMBL/GenBank/DDBJ whole genome shotgun (WGS) entry which is preliminary data.</text>
</comment>
<dbReference type="EMBL" id="JAIVFG010000099">
    <property type="protein sequence ID" value="MDB0574022.1"/>
    <property type="molecule type" value="Genomic_DNA"/>
</dbReference>
<protein>
    <submittedName>
        <fullName evidence="1">Uncharacterized protein</fullName>
    </submittedName>
</protein>
<proteinExistence type="predicted"/>
<evidence type="ECO:0000313" key="2">
    <source>
        <dbReference type="Proteomes" id="UP001144050"/>
    </source>
</evidence>
<dbReference type="AlphaFoldDB" id="A0AAW5ZXC8"/>
<accession>A0AAW5ZXC8</accession>
<dbReference type="Proteomes" id="UP001144050">
    <property type="component" value="Unassembled WGS sequence"/>
</dbReference>